<dbReference type="Proteomes" id="UP000031036">
    <property type="component" value="Unassembled WGS sequence"/>
</dbReference>
<dbReference type="OrthoDB" id="5806726at2759"/>
<evidence type="ECO:0000259" key="7">
    <source>
        <dbReference type="PROSITE" id="PS50250"/>
    </source>
</evidence>
<dbReference type="InterPro" id="IPR029018">
    <property type="entry name" value="Hex-like_dom2"/>
</dbReference>
<comment type="similarity">
    <text evidence="5">Belongs to the eIF-3 subunit K family.</text>
</comment>
<accession>A0A0B2V497</accession>
<reference evidence="8 9" key="1">
    <citation type="submission" date="2014-11" db="EMBL/GenBank/DDBJ databases">
        <title>Genetic blueprint of the zoonotic pathogen Toxocara canis.</title>
        <authorList>
            <person name="Zhu X.-Q."/>
            <person name="Korhonen P.K."/>
            <person name="Cai H."/>
            <person name="Young N.D."/>
            <person name="Nejsum P."/>
            <person name="von Samson-Himmelstjerna G."/>
            <person name="Boag P.R."/>
            <person name="Tan P."/>
            <person name="Li Q."/>
            <person name="Min J."/>
            <person name="Yang Y."/>
            <person name="Wang X."/>
            <person name="Fang X."/>
            <person name="Hall R.S."/>
            <person name="Hofmann A."/>
            <person name="Sternberg P.W."/>
            <person name="Jex A.R."/>
            <person name="Gasser R.B."/>
        </authorList>
    </citation>
    <scope>NUCLEOTIDE SEQUENCE [LARGE SCALE GENOMIC DNA]</scope>
    <source>
        <strain evidence="8">PN_DK_2014</strain>
    </source>
</reference>
<dbReference type="PANTHER" id="PTHR13022:SF0">
    <property type="entry name" value="EUKARYOTIC TRANSLATION INITIATION FACTOR 3 SUBUNIT K"/>
    <property type="match status" value="1"/>
</dbReference>
<dbReference type="SUPFAM" id="SSF46785">
    <property type="entry name" value="Winged helix' DNA-binding domain"/>
    <property type="match status" value="2"/>
</dbReference>
<dbReference type="InterPro" id="IPR033464">
    <property type="entry name" value="CSN8_PSD8_EIF3K"/>
</dbReference>
<comment type="function">
    <text evidence="5">Component of the eukaryotic translation initiation factor 3 (eIF-3) complex, which is involved in protein synthesis of a specialized repertoire of mRNAs and, together with other initiation factors, stimulates binding of mRNA and methionyl-tRNAi to the 40S ribosome. The eIF-3 complex specifically targets and initiates translation of a subset of mRNAs involved in cell proliferation.</text>
</comment>
<dbReference type="InterPro" id="IPR000717">
    <property type="entry name" value="PCI_dom"/>
</dbReference>
<dbReference type="InterPro" id="IPR016020">
    <property type="entry name" value="Transl_init_fac_sub12_N_euk"/>
</dbReference>
<dbReference type="GO" id="GO:0003723">
    <property type="term" value="F:RNA binding"/>
    <property type="evidence" value="ECO:0007669"/>
    <property type="project" value="UniProtKB-UniRule"/>
</dbReference>
<dbReference type="InterPro" id="IPR016024">
    <property type="entry name" value="ARM-type_fold"/>
</dbReference>
<dbReference type="Gene3D" id="1.10.10.10">
    <property type="entry name" value="Winged helix-like DNA-binding domain superfamily/Winged helix DNA-binding domain"/>
    <property type="match status" value="2"/>
</dbReference>
<sequence length="1472" mass="164870">MSGESNAHLSSGKEGQATSSLLLKCIQEGRVDVLRSMLSQLASKPDWHELVDCVCCPDGTLLHFAVAQGSVDSVRALLSSGVNPCVQNDAARTAYQIATTNELKNAFVQEMLQATAQSKLGRVCQMLSSGVPLDSVDATKTQNSALHWAASFGNEDIVRTLCESGAMVNCVNAKGETPLHDAVRRGEEAVVRTLLMHGADAGCRDNSGTDCYQLAARLGGAMLPALSMNTLARTIRRSASLDSEMERSSIISTDMTTLFRDPTASYSSGRLQSWIDLLWPQPKWIVLDPSNRVARFPNDGRLKIYFDGASEGEPRRLMQIIQIFASFLSSVQLELEYRGHKIQEHSPLDGKVTCGVFDNGAGHGSYTLSIKVNGIELFADDYSGIRYGFATLVQILRIHRNAARTAQLTNPENLSHLTSLQSPPQPLVSSSNVETDGLIQTGGFPCMTVRDFPDMSVRAVFQDFSGCKILNAETLLQLAARIGYCKASHLFVNFEVRTTDRYQLPFTNRELFHLTQVCEELFVKLVPSLDLQSNYIDSDAARRIVECFLDDFPLSKVAHFGPNLASVLVANRAILDGLQRRVTRIYLSIEVDEKTAPALVPSLDLQSNYIDSDAARRIVECFLDDFPLSKVAHFGPNLASVLVANRAILDGLQRRVTRIYLSIEVDEKTAPAINELPPYVTLCVEGRYPFDAETLLSSRLSVVLRFTTSDPGYLCAAPESIAKKAILAVKLGEKFPILELFAEMEGVRLCPRQLFAFPGTMMCELSTGCEIMPPSLSYMPEVASIGVSWNKNVDMKRFCFLLPRITAEHMLLEGNMEALFKQASTLGRVEHEITRFSYGLLKPLTNEASKDLLVTMTNKKAPLSVFVEMILNPDNMTLERLTPVIFKKARIELRRSLKALDEARNLLPYNFELALVLAEIQLVTELMVLASRLGQSLCTHGVEPWSAPGSTFNSSWAGSVVERKVSREYQSPPIGYHVVNVGVANLPLTIRTDLANSLLDIRSKFQHMWLSRNIASTLPNALKIFDNLFRTLLPPKEMSTFAVLKEELDASITGVNRYNPNNVETLENCIQAMVQENQYDKDILFTTLKLYQLNPDKYNEGIVRLILLKTMMMAPRSDYALAKYLIDSGRVSSPELKRIFDIGALLESCNFAVFWRLMRLEYRPSEDAHECFRQPAEVPKIVRTVPGFEESVRNYACQVINVTFQNIEKSLLIRLLGGISDKQVSEYAKRYGWTPKENGEIFFVQNHEATIKSRNIEEKLQYNEGIVRLILLKTMMMAPRSDYALAKYLIDSGRVSSPELKRIFDIGALLESCNFAVFWRLMRLEYRPSEDAHECFRQPAEVPKIVRTVPGFEESVRNYACQVINVTFQNIEKSLLIRLLGGISDKQVSEYAKRYGWTPKENGEIFFVQNHEATIKSRNIEEKLQFETNLKTRGSAVPDLKLPDRQADTSTHGYGVIARRFLNANFGARRHR</sequence>
<organism evidence="8 9">
    <name type="scientific">Toxocara canis</name>
    <name type="common">Canine roundworm</name>
    <dbReference type="NCBI Taxonomy" id="6265"/>
    <lineage>
        <taxon>Eukaryota</taxon>
        <taxon>Metazoa</taxon>
        <taxon>Ecdysozoa</taxon>
        <taxon>Nematoda</taxon>
        <taxon>Chromadorea</taxon>
        <taxon>Rhabditida</taxon>
        <taxon>Spirurina</taxon>
        <taxon>Ascaridomorpha</taxon>
        <taxon>Ascaridoidea</taxon>
        <taxon>Toxocaridae</taxon>
        <taxon>Toxocara</taxon>
    </lineage>
</organism>
<dbReference type="InterPro" id="IPR002110">
    <property type="entry name" value="Ankyrin_rpt"/>
</dbReference>
<evidence type="ECO:0000256" key="6">
    <source>
        <dbReference type="PROSITE-ProRule" id="PRU00023"/>
    </source>
</evidence>
<keyword evidence="2 5" id="KW-0396">Initiation factor</keyword>
<evidence type="ECO:0000256" key="5">
    <source>
        <dbReference type="HAMAP-Rule" id="MF_03010"/>
    </source>
</evidence>
<keyword evidence="3" id="KW-0378">Hydrolase</keyword>
<feature type="repeat" description="ANK" evidence="6">
    <location>
        <begin position="141"/>
        <end position="173"/>
    </location>
</feature>
<keyword evidence="1 5" id="KW-0963">Cytoplasm</keyword>
<dbReference type="GO" id="GO:0001732">
    <property type="term" value="P:formation of cytoplasmic translation initiation complex"/>
    <property type="evidence" value="ECO:0007669"/>
    <property type="project" value="UniProtKB-UniRule"/>
</dbReference>
<dbReference type="STRING" id="6265.A0A0B2V497"/>
<dbReference type="Gene3D" id="1.25.40.20">
    <property type="entry name" value="Ankyrin repeat-containing domain"/>
    <property type="match status" value="2"/>
</dbReference>
<dbReference type="PROSITE" id="PS50297">
    <property type="entry name" value="ANK_REP_REGION"/>
    <property type="match status" value="3"/>
</dbReference>
<evidence type="ECO:0000256" key="2">
    <source>
        <dbReference type="ARBA" id="ARBA00022540"/>
    </source>
</evidence>
<dbReference type="GO" id="GO:0016282">
    <property type="term" value="C:eukaryotic 43S preinitiation complex"/>
    <property type="evidence" value="ECO:0007669"/>
    <property type="project" value="UniProtKB-UniRule"/>
</dbReference>
<evidence type="ECO:0000256" key="3">
    <source>
        <dbReference type="ARBA" id="ARBA00022801"/>
    </source>
</evidence>
<gene>
    <name evidence="8" type="ORF">Tcan_14661</name>
</gene>
<dbReference type="SMART" id="SM00248">
    <property type="entry name" value="ANK"/>
    <property type="match status" value="4"/>
</dbReference>
<dbReference type="HAMAP" id="MF_03010">
    <property type="entry name" value="eIF3k"/>
    <property type="match status" value="1"/>
</dbReference>
<dbReference type="GO" id="GO:0043022">
    <property type="term" value="F:ribosome binding"/>
    <property type="evidence" value="ECO:0007669"/>
    <property type="project" value="InterPro"/>
</dbReference>
<protein>
    <recommendedName>
        <fullName evidence="5">Eukaryotic translation initiation factor 3 subunit K</fullName>
        <shortName evidence="5">eIF3k</shortName>
    </recommendedName>
    <alternativeName>
        <fullName evidence="5">eIF-3 p25</fullName>
    </alternativeName>
</protein>
<dbReference type="SUPFAM" id="SSF55545">
    <property type="entry name" value="beta-N-acetylhexosaminidase-like domain"/>
    <property type="match status" value="1"/>
</dbReference>
<dbReference type="GO" id="GO:0003743">
    <property type="term" value="F:translation initiation factor activity"/>
    <property type="evidence" value="ECO:0007669"/>
    <property type="project" value="UniProtKB-UniRule"/>
</dbReference>
<comment type="subunit">
    <text evidence="5">Component of the eukaryotic translation initiation factor 3 (eIF-3) complex.</text>
</comment>
<feature type="repeat" description="ANK" evidence="6">
    <location>
        <begin position="174"/>
        <end position="206"/>
    </location>
</feature>
<dbReference type="FunFam" id="1.10.10.10:FF:000212">
    <property type="entry name" value="Eukaryotic translation initiation factor 3 subunit K"/>
    <property type="match status" value="2"/>
</dbReference>
<comment type="subcellular location">
    <subcellularLocation>
        <location evidence="5">Cytoplasm</location>
    </subcellularLocation>
</comment>
<dbReference type="GO" id="GO:0033290">
    <property type="term" value="C:eukaryotic 48S preinitiation complex"/>
    <property type="evidence" value="ECO:0007669"/>
    <property type="project" value="UniProtKB-UniRule"/>
</dbReference>
<proteinExistence type="inferred from homology"/>
<dbReference type="Pfam" id="PF10075">
    <property type="entry name" value="CSN8_PSD8_EIF3K"/>
    <property type="match status" value="2"/>
</dbReference>
<dbReference type="PANTHER" id="PTHR13022">
    <property type="entry name" value="EUKARYOTIC TRANSLATION INITIATION FACTOR 3 SUBUNIT 11"/>
    <property type="match status" value="1"/>
</dbReference>
<keyword evidence="4 5" id="KW-0648">Protein biosynthesis</keyword>
<dbReference type="Gene3D" id="3.30.379.10">
    <property type="entry name" value="Chitobiase/beta-hexosaminidase domain 2-like"/>
    <property type="match status" value="1"/>
</dbReference>
<feature type="domain" description="PCI" evidence="7">
    <location>
        <begin position="1079"/>
        <end position="1259"/>
    </location>
</feature>
<keyword evidence="6" id="KW-0040">ANK repeat</keyword>
<dbReference type="FunFam" id="1.25.40.250:FF:000008">
    <property type="entry name" value="Eukaryotic translation initiation factor 3 subunit K"/>
    <property type="match status" value="1"/>
</dbReference>
<dbReference type="Pfam" id="PF00023">
    <property type="entry name" value="Ank"/>
    <property type="match status" value="1"/>
</dbReference>
<dbReference type="GO" id="GO:0006446">
    <property type="term" value="P:regulation of translational initiation"/>
    <property type="evidence" value="ECO:0007669"/>
    <property type="project" value="InterPro"/>
</dbReference>
<evidence type="ECO:0000313" key="8">
    <source>
        <dbReference type="EMBL" id="KHN76262.1"/>
    </source>
</evidence>
<comment type="caution">
    <text evidence="8">The sequence shown here is derived from an EMBL/GenBank/DDBJ whole genome shotgun (WGS) entry which is preliminary data.</text>
</comment>
<dbReference type="PROSITE" id="PS50250">
    <property type="entry name" value="PCI"/>
    <property type="match status" value="1"/>
</dbReference>
<evidence type="ECO:0000256" key="1">
    <source>
        <dbReference type="ARBA" id="ARBA00022490"/>
    </source>
</evidence>
<dbReference type="Pfam" id="PF12796">
    <property type="entry name" value="Ank_2"/>
    <property type="match status" value="1"/>
</dbReference>
<evidence type="ECO:0000256" key="4">
    <source>
        <dbReference type="ARBA" id="ARBA00022917"/>
    </source>
</evidence>
<dbReference type="InterPro" id="IPR036390">
    <property type="entry name" value="WH_DNA-bd_sf"/>
</dbReference>
<dbReference type="GO" id="GO:0016787">
    <property type="term" value="F:hydrolase activity"/>
    <property type="evidence" value="ECO:0007669"/>
    <property type="project" value="UniProtKB-KW"/>
</dbReference>
<dbReference type="PROSITE" id="PS50088">
    <property type="entry name" value="ANK_REPEAT"/>
    <property type="match status" value="3"/>
</dbReference>
<dbReference type="InterPro" id="IPR009374">
    <property type="entry name" value="eIF3k"/>
</dbReference>
<dbReference type="InterPro" id="IPR036770">
    <property type="entry name" value="Ankyrin_rpt-contain_sf"/>
</dbReference>
<dbReference type="InterPro" id="IPR036388">
    <property type="entry name" value="WH-like_DNA-bd_sf"/>
</dbReference>
<dbReference type="SUPFAM" id="SSF48371">
    <property type="entry name" value="ARM repeat"/>
    <property type="match status" value="2"/>
</dbReference>
<feature type="repeat" description="ANK" evidence="6">
    <location>
        <begin position="57"/>
        <end position="89"/>
    </location>
</feature>
<dbReference type="OMA" id="EDAHECF"/>
<keyword evidence="9" id="KW-1185">Reference proteome</keyword>
<dbReference type="GO" id="GO:0005852">
    <property type="term" value="C:eukaryotic translation initiation factor 3 complex"/>
    <property type="evidence" value="ECO:0007669"/>
    <property type="project" value="UniProtKB-UniRule"/>
</dbReference>
<dbReference type="EMBL" id="JPKZ01002554">
    <property type="protein sequence ID" value="KHN76262.1"/>
    <property type="molecule type" value="Genomic_DNA"/>
</dbReference>
<name>A0A0B2V497_TOXCA</name>
<evidence type="ECO:0000313" key="9">
    <source>
        <dbReference type="Proteomes" id="UP000031036"/>
    </source>
</evidence>
<dbReference type="SUPFAM" id="SSF48403">
    <property type="entry name" value="Ankyrin repeat"/>
    <property type="match status" value="1"/>
</dbReference>
<dbReference type="Gene3D" id="1.25.40.250">
    <property type="entry name" value="ARM repeat, domain 1"/>
    <property type="match status" value="1"/>
</dbReference>